<comment type="caution">
    <text evidence="2">The sequence shown here is derived from an EMBL/GenBank/DDBJ whole genome shotgun (WGS) entry which is preliminary data.</text>
</comment>
<name>A0A401QAL7_SCYTO</name>
<evidence type="ECO:0000313" key="3">
    <source>
        <dbReference type="Proteomes" id="UP000288216"/>
    </source>
</evidence>
<reference evidence="2 3" key="1">
    <citation type="journal article" date="2018" name="Nat. Ecol. Evol.">
        <title>Shark genomes provide insights into elasmobranch evolution and the origin of vertebrates.</title>
        <authorList>
            <person name="Hara Y"/>
            <person name="Yamaguchi K"/>
            <person name="Onimaru K"/>
            <person name="Kadota M"/>
            <person name="Koyanagi M"/>
            <person name="Keeley SD"/>
            <person name="Tatsumi K"/>
            <person name="Tanaka K"/>
            <person name="Motone F"/>
            <person name="Kageyama Y"/>
            <person name="Nozu R"/>
            <person name="Adachi N"/>
            <person name="Nishimura O"/>
            <person name="Nakagawa R"/>
            <person name="Tanegashima C"/>
            <person name="Kiyatake I"/>
            <person name="Matsumoto R"/>
            <person name="Murakumo K"/>
            <person name="Nishida K"/>
            <person name="Terakita A"/>
            <person name="Kuratani S"/>
            <person name="Sato K"/>
            <person name="Hyodo S Kuraku.S."/>
        </authorList>
    </citation>
    <scope>NUCLEOTIDE SEQUENCE [LARGE SCALE GENOMIC DNA]</scope>
</reference>
<protein>
    <submittedName>
        <fullName evidence="2">Uncharacterized protein</fullName>
    </submittedName>
</protein>
<gene>
    <name evidence="2" type="ORF">scyTo_0022666</name>
</gene>
<evidence type="ECO:0000256" key="1">
    <source>
        <dbReference type="SAM" id="MobiDB-lite"/>
    </source>
</evidence>
<organism evidence="2 3">
    <name type="scientific">Scyliorhinus torazame</name>
    <name type="common">Cloudy catshark</name>
    <name type="synonym">Catulus torazame</name>
    <dbReference type="NCBI Taxonomy" id="75743"/>
    <lineage>
        <taxon>Eukaryota</taxon>
        <taxon>Metazoa</taxon>
        <taxon>Chordata</taxon>
        <taxon>Craniata</taxon>
        <taxon>Vertebrata</taxon>
        <taxon>Chondrichthyes</taxon>
        <taxon>Elasmobranchii</taxon>
        <taxon>Galeomorphii</taxon>
        <taxon>Galeoidea</taxon>
        <taxon>Carcharhiniformes</taxon>
        <taxon>Scyliorhinidae</taxon>
        <taxon>Scyliorhinus</taxon>
    </lineage>
</organism>
<dbReference type="Proteomes" id="UP000288216">
    <property type="component" value="Unassembled WGS sequence"/>
</dbReference>
<proteinExistence type="predicted"/>
<dbReference type="AlphaFoldDB" id="A0A401QAL7"/>
<feature type="region of interest" description="Disordered" evidence="1">
    <location>
        <begin position="1"/>
        <end position="26"/>
    </location>
</feature>
<accession>A0A401QAL7</accession>
<dbReference type="EMBL" id="BFAA01023430">
    <property type="protein sequence ID" value="GCB82425.1"/>
    <property type="molecule type" value="Genomic_DNA"/>
</dbReference>
<keyword evidence="3" id="KW-1185">Reference proteome</keyword>
<evidence type="ECO:0000313" key="2">
    <source>
        <dbReference type="EMBL" id="GCB82425.1"/>
    </source>
</evidence>
<sequence>MGNYAYTLPNAGRSRQAEDTSATDGVEDSFIINPVEEDTEQFYEIEETGTGQVDNWTIQPMINQTSIFIKMDTGARTNLINEADFKKLCIQPDN</sequence>